<evidence type="ECO:0000313" key="2">
    <source>
        <dbReference type="EMBL" id="TNN42712.1"/>
    </source>
</evidence>
<dbReference type="OrthoDB" id="9942939at2759"/>
<feature type="region of interest" description="Disordered" evidence="1">
    <location>
        <begin position="1"/>
        <end position="82"/>
    </location>
</feature>
<feature type="compositionally biased region" description="Basic and acidic residues" evidence="1">
    <location>
        <begin position="36"/>
        <end position="52"/>
    </location>
</feature>
<comment type="caution">
    <text evidence="2">The sequence shown here is derived from an EMBL/GenBank/DDBJ whole genome shotgun (WGS) entry which is preliminary data.</text>
</comment>
<dbReference type="AlphaFoldDB" id="A0A4Z2FQS9"/>
<protein>
    <submittedName>
        <fullName evidence="2">Uncharacterized protein</fullName>
    </submittedName>
</protein>
<reference evidence="2 3" key="1">
    <citation type="submission" date="2019-03" db="EMBL/GenBank/DDBJ databases">
        <title>First draft genome of Liparis tanakae, snailfish: a comprehensive survey of snailfish specific genes.</title>
        <authorList>
            <person name="Kim W."/>
            <person name="Song I."/>
            <person name="Jeong J.-H."/>
            <person name="Kim D."/>
            <person name="Kim S."/>
            <person name="Ryu S."/>
            <person name="Song J.Y."/>
            <person name="Lee S.K."/>
        </authorList>
    </citation>
    <scope>NUCLEOTIDE SEQUENCE [LARGE SCALE GENOMIC DNA]</scope>
    <source>
        <tissue evidence="2">Muscle</tissue>
    </source>
</reference>
<sequence>MQGEPDSSTWSSSVSERFRPFAPGAPPPGAPPPEPHPPEPRPPEPRPPEPRPPEPLGQSPSRGHREKRVGWGPCLAPVTAGSPASRLSDIFSQMMSTRRSKVKLMVSRYTGDAPSLPLGQSRTSPARRNISSTGGFRFISSFEYDWILLINGPGSGLDQVWIGSGYRCGLDLDQVWIRCGSGLDQVWIGSESGLNRLWIGSGSGLNRVLIGSGSGVDQVWIQVWIRSGSGVDRVWIRCGSGLDQVWIRFGSGLDQVWIGSGSGLDRAWIGSGSGLDQVWIGPGSGLDQVWIRSGSGVDQVWIRCGSGLDRVWIGCGSGLDQVWIGSHPPADLRHFKHCVGTDDLPEGRARSDLQGASCRPRGQEVALLPCEGGEQKVSQVTVHVRPGSTNSVSHNPPFQNPAPPPPGPRLLTQICSLILLSLR</sequence>
<proteinExistence type="predicted"/>
<feature type="compositionally biased region" description="Pro residues" evidence="1">
    <location>
        <begin position="23"/>
        <end position="35"/>
    </location>
</feature>
<feature type="compositionally biased region" description="Pro residues" evidence="1">
    <location>
        <begin position="398"/>
        <end position="407"/>
    </location>
</feature>
<gene>
    <name evidence="2" type="ORF">EYF80_047105</name>
</gene>
<accession>A0A4Z2FQS9</accession>
<evidence type="ECO:0000313" key="3">
    <source>
        <dbReference type="Proteomes" id="UP000314294"/>
    </source>
</evidence>
<keyword evidence="3" id="KW-1185">Reference proteome</keyword>
<organism evidence="2 3">
    <name type="scientific">Liparis tanakae</name>
    <name type="common">Tanaka's snailfish</name>
    <dbReference type="NCBI Taxonomy" id="230148"/>
    <lineage>
        <taxon>Eukaryota</taxon>
        <taxon>Metazoa</taxon>
        <taxon>Chordata</taxon>
        <taxon>Craniata</taxon>
        <taxon>Vertebrata</taxon>
        <taxon>Euteleostomi</taxon>
        <taxon>Actinopterygii</taxon>
        <taxon>Neopterygii</taxon>
        <taxon>Teleostei</taxon>
        <taxon>Neoteleostei</taxon>
        <taxon>Acanthomorphata</taxon>
        <taxon>Eupercaria</taxon>
        <taxon>Perciformes</taxon>
        <taxon>Cottioidei</taxon>
        <taxon>Cottales</taxon>
        <taxon>Liparidae</taxon>
        <taxon>Liparis</taxon>
    </lineage>
</organism>
<feature type="compositionally biased region" description="Polar residues" evidence="1">
    <location>
        <begin position="1"/>
        <end position="15"/>
    </location>
</feature>
<name>A0A4Z2FQS9_9TELE</name>
<feature type="region of interest" description="Disordered" evidence="1">
    <location>
        <begin position="386"/>
        <end position="407"/>
    </location>
</feature>
<dbReference type="Proteomes" id="UP000314294">
    <property type="component" value="Unassembled WGS sequence"/>
</dbReference>
<dbReference type="EMBL" id="SRLO01001018">
    <property type="protein sequence ID" value="TNN42712.1"/>
    <property type="molecule type" value="Genomic_DNA"/>
</dbReference>
<evidence type="ECO:0000256" key="1">
    <source>
        <dbReference type="SAM" id="MobiDB-lite"/>
    </source>
</evidence>